<reference evidence="3 4" key="1">
    <citation type="submission" date="2017-10" db="EMBL/GenBank/DDBJ databases">
        <title>Draft genome of Lysinibacillus fusiformis strain Juneja, a laboratory-derived pathogen of Drosophila melanogaster.</title>
        <authorList>
            <person name="Smith B.R."/>
            <person name="Unckless R.L."/>
        </authorList>
    </citation>
    <scope>NUCLEOTIDE SEQUENCE [LARGE SCALE GENOMIC DNA]</scope>
    <source>
        <strain evidence="3 4">Juneja</strain>
    </source>
</reference>
<dbReference type="Proteomes" id="UP000234956">
    <property type="component" value="Unassembled WGS sequence"/>
</dbReference>
<dbReference type="EMBL" id="PDFK01000004">
    <property type="protein sequence ID" value="PKU50945.1"/>
    <property type="molecule type" value="Genomic_DNA"/>
</dbReference>
<keyword evidence="1" id="KW-1133">Transmembrane helix</keyword>
<organism evidence="3 4">
    <name type="scientific">Lysinibacillus fusiformis</name>
    <dbReference type="NCBI Taxonomy" id="28031"/>
    <lineage>
        <taxon>Bacteria</taxon>
        <taxon>Bacillati</taxon>
        <taxon>Bacillota</taxon>
        <taxon>Bacilli</taxon>
        <taxon>Bacillales</taxon>
        <taxon>Bacillaceae</taxon>
        <taxon>Lysinibacillus</taxon>
    </lineage>
</organism>
<sequence length="146" mass="16597">MVYPAKVNKVPVILSFLMVWLMAAMALWLFATSLMVMIMSVCFILSASVVWWYATSIQFVFDEEYLLVKSGPFKSKIPYQGITKIAPTTAEFTGYQISTADKGLELFYQTPAQGSVKMLPQDKWAFLSELTKRCPHVQIPQAQHFK</sequence>
<accession>A0A2I0UY04</accession>
<protein>
    <recommendedName>
        <fullName evidence="2">Uncharacterized protein YyaB-like PH domain-containing protein</fullName>
    </recommendedName>
</protein>
<evidence type="ECO:0000313" key="4">
    <source>
        <dbReference type="Proteomes" id="UP000234956"/>
    </source>
</evidence>
<comment type="caution">
    <text evidence="3">The sequence shown here is derived from an EMBL/GenBank/DDBJ whole genome shotgun (WGS) entry which is preliminary data.</text>
</comment>
<keyword evidence="1" id="KW-0812">Transmembrane</keyword>
<dbReference type="RefSeq" id="WP_089932432.1">
    <property type="nucleotide sequence ID" value="NZ_PDFK01000004.1"/>
</dbReference>
<dbReference type="AlphaFoldDB" id="A0A2I0UY04"/>
<keyword evidence="1" id="KW-0472">Membrane</keyword>
<evidence type="ECO:0000313" key="3">
    <source>
        <dbReference type="EMBL" id="PKU50945.1"/>
    </source>
</evidence>
<dbReference type="Pfam" id="PF06713">
    <property type="entry name" value="bPH_4"/>
    <property type="match status" value="1"/>
</dbReference>
<evidence type="ECO:0000256" key="1">
    <source>
        <dbReference type="SAM" id="Phobius"/>
    </source>
</evidence>
<feature type="transmembrane region" description="Helical" evidence="1">
    <location>
        <begin position="36"/>
        <end position="54"/>
    </location>
</feature>
<evidence type="ECO:0000259" key="2">
    <source>
        <dbReference type="Pfam" id="PF06713"/>
    </source>
</evidence>
<feature type="transmembrane region" description="Helical" evidence="1">
    <location>
        <begin position="12"/>
        <end position="30"/>
    </location>
</feature>
<proteinExistence type="predicted"/>
<gene>
    <name evidence="3" type="ORF">CRI88_14795</name>
</gene>
<dbReference type="InterPro" id="IPR009589">
    <property type="entry name" value="PH_YyaB-like"/>
</dbReference>
<dbReference type="GO" id="GO:0030153">
    <property type="term" value="P:bacteriocin immunity"/>
    <property type="evidence" value="ECO:0007669"/>
    <property type="project" value="InterPro"/>
</dbReference>
<feature type="domain" description="Uncharacterized protein YyaB-like PH" evidence="2">
    <location>
        <begin position="59"/>
        <end position="134"/>
    </location>
</feature>
<name>A0A2I0UY04_9BACI</name>